<gene>
    <name evidence="1" type="ORF">CTRU02_210618</name>
</gene>
<comment type="caution">
    <text evidence="1">The sequence shown here is derived from an EMBL/GenBank/DDBJ whole genome shotgun (WGS) entry which is preliminary data.</text>
</comment>
<keyword evidence="2" id="KW-1185">Reference proteome</keyword>
<proteinExistence type="predicted"/>
<dbReference type="Proteomes" id="UP000805649">
    <property type="component" value="Unassembled WGS sequence"/>
</dbReference>
<name>A0ACC3YPI1_COLTU</name>
<protein>
    <submittedName>
        <fullName evidence="1">Uncharacterized protein</fullName>
    </submittedName>
</protein>
<sequence length="431" mass="46924">MADSSNNQTGEQRASSSKGDGDMMPPSSILSPSETVSPSAAEDGNASPIKMPLLPHEKLLPVPSDDEGDTSPVDMPLLPQEILSKLAEDEKNKNPPAGGILSTHENHSGPVSDNDGNTSPIKMPLLPHEKLSPSSGDGSDNSPIEMPLLPHEKLSSPTSQVPTSPASVTPISSTPAAKDHPQILIYQSSDAKVYLDGDRAIKEHISFAHLREEFHATDELYHSMRVWYTVLPQRLGEILGADHPYLNRLSGCYPIVPIQFTLVKRNANHTDTIDGVPVEGEIKMRRMVPVRPGIISDVIYHTFPTAALRAEARQLPANFDLHPLAYLGMNQPASVAEQRSQNTNLAAFPAYLEQITQYVGRKGVIMLARQMGIALAVIHVDLARDAHHVKFHVGYEEGYDRATLWISGLGRMNRLDVKDDGEVVGDPALEV</sequence>
<accession>A0ACC3YPI1</accession>
<organism evidence="1 2">
    <name type="scientific">Colletotrichum truncatum</name>
    <name type="common">Anthracnose fungus</name>
    <name type="synonym">Colletotrichum capsici</name>
    <dbReference type="NCBI Taxonomy" id="5467"/>
    <lineage>
        <taxon>Eukaryota</taxon>
        <taxon>Fungi</taxon>
        <taxon>Dikarya</taxon>
        <taxon>Ascomycota</taxon>
        <taxon>Pezizomycotina</taxon>
        <taxon>Sordariomycetes</taxon>
        <taxon>Hypocreomycetidae</taxon>
        <taxon>Glomerellales</taxon>
        <taxon>Glomerellaceae</taxon>
        <taxon>Colletotrichum</taxon>
        <taxon>Colletotrichum truncatum species complex</taxon>
    </lineage>
</organism>
<dbReference type="EMBL" id="VUJX02000007">
    <property type="protein sequence ID" value="KAL0933819.1"/>
    <property type="molecule type" value="Genomic_DNA"/>
</dbReference>
<evidence type="ECO:0000313" key="2">
    <source>
        <dbReference type="Proteomes" id="UP000805649"/>
    </source>
</evidence>
<reference evidence="1 2" key="1">
    <citation type="journal article" date="2020" name="Phytopathology">
        <title>Genome Sequence Resources of Colletotrichum truncatum, C. plurivorum, C. musicola, and C. sojae: Four Species Pathogenic to Soybean (Glycine max).</title>
        <authorList>
            <person name="Rogerio F."/>
            <person name="Boufleur T.R."/>
            <person name="Ciampi-Guillardi M."/>
            <person name="Sukno S.A."/>
            <person name="Thon M.R."/>
            <person name="Massola Junior N.S."/>
            <person name="Baroncelli R."/>
        </authorList>
    </citation>
    <scope>NUCLEOTIDE SEQUENCE [LARGE SCALE GENOMIC DNA]</scope>
    <source>
        <strain evidence="1 2">CMES1059</strain>
    </source>
</reference>
<evidence type="ECO:0000313" key="1">
    <source>
        <dbReference type="EMBL" id="KAL0933819.1"/>
    </source>
</evidence>